<proteinExistence type="predicted"/>
<dbReference type="InterPro" id="IPR036059">
    <property type="entry name" value="TldD/PmbA_sf"/>
</dbReference>
<comment type="caution">
    <text evidence="2">The sequence shown here is derived from an EMBL/GenBank/DDBJ whole genome shotgun (WGS) entry which is preliminary data.</text>
</comment>
<keyword evidence="3" id="KW-1185">Reference proteome</keyword>
<protein>
    <submittedName>
        <fullName evidence="2">TldD/PmbA family protein</fullName>
    </submittedName>
</protein>
<feature type="domain" description="Metalloprotease TldD/E C-terminal" evidence="1">
    <location>
        <begin position="233"/>
        <end position="422"/>
    </location>
</feature>
<gene>
    <name evidence="2" type="ORF">FRC54_01755</name>
</gene>
<dbReference type="GO" id="GO:0008237">
    <property type="term" value="F:metallopeptidase activity"/>
    <property type="evidence" value="ECO:0007669"/>
    <property type="project" value="InterPro"/>
</dbReference>
<reference evidence="2" key="1">
    <citation type="journal article" date="2020" name="Appl. Environ. Microbiol.">
        <title>Medium-Chain Fatty Acid Synthesis by 'Candidatus Weimeria bifida' gen. nov., sp. nov., and 'Candidatus Pseudoramibacter fermentans' sp. nov.</title>
        <authorList>
            <person name="Scarborough M.J."/>
            <person name="Myers K.S."/>
            <person name="Donohue T.J."/>
            <person name="Noguera D.R."/>
        </authorList>
    </citation>
    <scope>NUCLEOTIDE SEQUENCE</scope>
    <source>
        <strain evidence="2">LCO1.1</strain>
    </source>
</reference>
<dbReference type="Proteomes" id="UP000460257">
    <property type="component" value="Unassembled WGS sequence"/>
</dbReference>
<organism evidence="2 3">
    <name type="scientific">Candidatus Weimeria bifida</name>
    <dbReference type="NCBI Taxonomy" id="2599074"/>
    <lineage>
        <taxon>Bacteria</taxon>
        <taxon>Bacillati</taxon>
        <taxon>Bacillota</taxon>
        <taxon>Clostridia</taxon>
        <taxon>Lachnospirales</taxon>
        <taxon>Lachnospiraceae</taxon>
        <taxon>Candidatus Weimeria</taxon>
    </lineage>
</organism>
<dbReference type="GO" id="GO:0006508">
    <property type="term" value="P:proteolysis"/>
    <property type="evidence" value="ECO:0007669"/>
    <property type="project" value="InterPro"/>
</dbReference>
<evidence type="ECO:0000313" key="3">
    <source>
        <dbReference type="Proteomes" id="UP000460257"/>
    </source>
</evidence>
<dbReference type="SUPFAM" id="SSF111283">
    <property type="entry name" value="Putative modulator of DNA gyrase, PmbA/TldD"/>
    <property type="match status" value="1"/>
</dbReference>
<dbReference type="PANTHER" id="PTHR43421:SF1">
    <property type="entry name" value="METALLOPROTEASE PMBA"/>
    <property type="match status" value="1"/>
</dbReference>
<name>A0A6N7IYB3_9FIRM</name>
<sequence length="425" mass="47610">MLNDILNILKDSKADAWDVTDELINRFEFYFIKHSLDQYRCVDTEHINVTVYKKSPDGKYLGSATEEIDPTASIEETKDKVETLLSRASLVKNPLYSLRKPVDVKPSEYDADPSKISRDFIETLNNINETETLDINCYEIFASSIEKRHLTSEGIDTIEKYPVSFLEVVTNARDDEREIELYRSYDSGTCDKSLLKKDIEKTLAYGRDRLLTEPTPDLGKVSLMLSTADALQVWNYFADRINAGMVYQKASDWKQGEAYASDISGDKVTLSSKKFLPNSSKNSTFDDEGALIRDETLIFDGVVKKLWGNQKFSSYLGLDDTFILSNYEVAPGSSSEADLRAGKYLEVVEFSDFQVDSITGDIFGEIRLGYLHDGSSVKIVSGGSVSGSMRDCAKSMHFSSDMTQYNNARVPSVVVLDNVTLTGAE</sequence>
<evidence type="ECO:0000259" key="1">
    <source>
        <dbReference type="Pfam" id="PF19289"/>
    </source>
</evidence>
<dbReference type="Pfam" id="PF19289">
    <property type="entry name" value="PmbA_TldD_3rd"/>
    <property type="match status" value="1"/>
</dbReference>
<dbReference type="AlphaFoldDB" id="A0A6N7IYB3"/>
<dbReference type="PANTHER" id="PTHR43421">
    <property type="entry name" value="METALLOPROTEASE PMBA"/>
    <property type="match status" value="1"/>
</dbReference>
<dbReference type="InterPro" id="IPR047657">
    <property type="entry name" value="PmbA"/>
</dbReference>
<evidence type="ECO:0000313" key="2">
    <source>
        <dbReference type="EMBL" id="MQN00708.1"/>
    </source>
</evidence>
<dbReference type="InterPro" id="IPR045569">
    <property type="entry name" value="Metalloprtase-TldD/E_C"/>
</dbReference>
<dbReference type="EMBL" id="VOGC01000002">
    <property type="protein sequence ID" value="MQN00708.1"/>
    <property type="molecule type" value="Genomic_DNA"/>
</dbReference>
<accession>A0A6N7IYB3</accession>
<dbReference type="GO" id="GO:0005829">
    <property type="term" value="C:cytosol"/>
    <property type="evidence" value="ECO:0007669"/>
    <property type="project" value="TreeGrafter"/>
</dbReference>